<protein>
    <recommendedName>
        <fullName evidence="1">F-box domain-containing protein</fullName>
    </recommendedName>
</protein>
<gene>
    <name evidence="2" type="ORF">D9613_010096</name>
</gene>
<sequence length="405" mass="46679">MILHHKDFDHLIIPQELNDHIIGFLLNDRESLKTCSLVCRSWLKAAYPYLFRTLFIDQKLFQSSAPDSFLSFPSSCFHAMNYVREAKLSISSTLLQTILMSRSCCLAWPPTLTRLHLYQCHFDRFSQLCDLIGTFPHLERLALERVEWDSEQNDTGMQVRDWSPSSLIRLQLKETRMSRFLGWLSSSSERHITTHLELLGPIREEDVPAICRYLIQTSSSLRYMAVSFEKQDLANGSNWHLPILNHALVFPGLQPPKTSEIAKLYDRHFGLPLYPTPSIMNALETLRIEGFIDCLDSISGECDYARSQAAFWATRILSKIESPHLFRGMVLQLVLGRAGDLDMCDVRWDFFDEAMSGSIFSNFEYLEFEIVGRKLQLDAVVSLLSLRLPRLAAGGRLRFSLRYDR</sequence>
<feature type="domain" description="F-box" evidence="1">
    <location>
        <begin position="13"/>
        <end position="56"/>
    </location>
</feature>
<keyword evidence="3" id="KW-1185">Reference proteome</keyword>
<dbReference type="InterPro" id="IPR036047">
    <property type="entry name" value="F-box-like_dom_sf"/>
</dbReference>
<organism evidence="2 3">
    <name type="scientific">Agrocybe pediades</name>
    <dbReference type="NCBI Taxonomy" id="84607"/>
    <lineage>
        <taxon>Eukaryota</taxon>
        <taxon>Fungi</taxon>
        <taxon>Dikarya</taxon>
        <taxon>Basidiomycota</taxon>
        <taxon>Agaricomycotina</taxon>
        <taxon>Agaricomycetes</taxon>
        <taxon>Agaricomycetidae</taxon>
        <taxon>Agaricales</taxon>
        <taxon>Agaricineae</taxon>
        <taxon>Strophariaceae</taxon>
        <taxon>Agrocybe</taxon>
    </lineage>
</organism>
<name>A0A8H4QWP2_9AGAR</name>
<evidence type="ECO:0000313" key="3">
    <source>
        <dbReference type="Proteomes" id="UP000521872"/>
    </source>
</evidence>
<proteinExistence type="predicted"/>
<dbReference type="InterPro" id="IPR001810">
    <property type="entry name" value="F-box_dom"/>
</dbReference>
<evidence type="ECO:0000259" key="1">
    <source>
        <dbReference type="Pfam" id="PF12937"/>
    </source>
</evidence>
<dbReference type="SUPFAM" id="SSF81383">
    <property type="entry name" value="F-box domain"/>
    <property type="match status" value="1"/>
</dbReference>
<comment type="caution">
    <text evidence="2">The sequence shown here is derived from an EMBL/GenBank/DDBJ whole genome shotgun (WGS) entry which is preliminary data.</text>
</comment>
<reference evidence="2 3" key="1">
    <citation type="submission" date="2019-12" db="EMBL/GenBank/DDBJ databases">
        <authorList>
            <person name="Floudas D."/>
            <person name="Bentzer J."/>
            <person name="Ahren D."/>
            <person name="Johansson T."/>
            <person name="Persson P."/>
            <person name="Tunlid A."/>
        </authorList>
    </citation>
    <scope>NUCLEOTIDE SEQUENCE [LARGE SCALE GENOMIC DNA]</scope>
    <source>
        <strain evidence="2 3">CBS 102.39</strain>
    </source>
</reference>
<dbReference type="AlphaFoldDB" id="A0A8H4QWP2"/>
<dbReference type="Gene3D" id="1.20.1280.50">
    <property type="match status" value="1"/>
</dbReference>
<dbReference type="Pfam" id="PF12937">
    <property type="entry name" value="F-box-like"/>
    <property type="match status" value="1"/>
</dbReference>
<dbReference type="Proteomes" id="UP000521872">
    <property type="component" value="Unassembled WGS sequence"/>
</dbReference>
<dbReference type="EMBL" id="JAACJL010000017">
    <property type="protein sequence ID" value="KAF4618586.1"/>
    <property type="molecule type" value="Genomic_DNA"/>
</dbReference>
<evidence type="ECO:0000313" key="2">
    <source>
        <dbReference type="EMBL" id="KAF4618586.1"/>
    </source>
</evidence>
<accession>A0A8H4QWP2</accession>